<evidence type="ECO:0000256" key="3">
    <source>
        <dbReference type="ARBA" id="ARBA00022490"/>
    </source>
</evidence>
<dbReference type="GO" id="GO:0005975">
    <property type="term" value="P:carbohydrate metabolic process"/>
    <property type="evidence" value="ECO:0007669"/>
    <property type="project" value="InterPro"/>
</dbReference>
<dbReference type="Pfam" id="PF13242">
    <property type="entry name" value="Hydrolase_like"/>
    <property type="match status" value="1"/>
</dbReference>
<comment type="similarity">
    <text evidence="2">Belongs to the GmhB family.</text>
</comment>
<comment type="subcellular location">
    <subcellularLocation>
        <location evidence="1">Cytoplasm</location>
    </subcellularLocation>
</comment>
<dbReference type="OrthoDB" id="9814110at2"/>
<dbReference type="InterPro" id="IPR006549">
    <property type="entry name" value="HAD-SF_hydro_IIIA"/>
</dbReference>
<dbReference type="GO" id="GO:0016791">
    <property type="term" value="F:phosphatase activity"/>
    <property type="evidence" value="ECO:0007669"/>
    <property type="project" value="InterPro"/>
</dbReference>
<evidence type="ECO:0000313" key="9">
    <source>
        <dbReference type="Proteomes" id="UP000233491"/>
    </source>
</evidence>
<reference evidence="8 9" key="1">
    <citation type="submission" date="2017-12" db="EMBL/GenBank/DDBJ databases">
        <title>Anaerobic carbon monoxide metabolism by Pleomorphomonas carboxyditropha sp. nov., a new mesophilic hydrogenogenic carboxidotroph.</title>
        <authorList>
            <person name="Esquivel-Elizondo S."/>
            <person name="Krajmalnik-Brown R."/>
        </authorList>
    </citation>
    <scope>NUCLEOTIDE SEQUENCE [LARGE SCALE GENOMIC DNA]</scope>
    <source>
        <strain evidence="8 9">R5-392</strain>
    </source>
</reference>
<dbReference type="PANTHER" id="PTHR42891">
    <property type="entry name" value="D-GLYCERO-BETA-D-MANNO-HEPTOSE-1,7-BISPHOSPHATE 7-PHOSPHATASE"/>
    <property type="match status" value="1"/>
</dbReference>
<dbReference type="InterPro" id="IPR036412">
    <property type="entry name" value="HAD-like_sf"/>
</dbReference>
<dbReference type="PANTHER" id="PTHR42891:SF1">
    <property type="entry name" value="D-GLYCERO-BETA-D-MANNO-HEPTOSE-1,7-BISPHOSPHATE 7-PHOSPHATASE"/>
    <property type="match status" value="1"/>
</dbReference>
<dbReference type="Gene3D" id="3.40.50.1000">
    <property type="entry name" value="HAD superfamily/HAD-like"/>
    <property type="match status" value="1"/>
</dbReference>
<accession>A0A1I4UHS2</accession>
<evidence type="ECO:0000256" key="5">
    <source>
        <dbReference type="ARBA" id="ARBA00022801"/>
    </source>
</evidence>
<evidence type="ECO:0000256" key="6">
    <source>
        <dbReference type="ARBA" id="ARBA00023277"/>
    </source>
</evidence>
<keyword evidence="6" id="KW-0119">Carbohydrate metabolism</keyword>
<protein>
    <recommendedName>
        <fullName evidence="7">D,D-heptose 1,7-bisphosphate phosphatase</fullName>
    </recommendedName>
</protein>
<dbReference type="SUPFAM" id="SSF56784">
    <property type="entry name" value="HAD-like"/>
    <property type="match status" value="1"/>
</dbReference>
<dbReference type="EMBL" id="PJNW01000007">
    <property type="protein sequence ID" value="PKR89188.1"/>
    <property type="molecule type" value="Genomic_DNA"/>
</dbReference>
<dbReference type="InterPro" id="IPR004446">
    <property type="entry name" value="Heptose_bisP_phosphatase"/>
</dbReference>
<gene>
    <name evidence="8" type="ORF">CXZ10_10920</name>
</gene>
<dbReference type="InterPro" id="IPR023214">
    <property type="entry name" value="HAD_sf"/>
</dbReference>
<keyword evidence="9" id="KW-1185">Reference proteome</keyword>
<proteinExistence type="inferred from homology"/>
<evidence type="ECO:0000256" key="4">
    <source>
        <dbReference type="ARBA" id="ARBA00022723"/>
    </source>
</evidence>
<dbReference type="NCBIfam" id="TIGR01656">
    <property type="entry name" value="Histidinol-ppas"/>
    <property type="match status" value="1"/>
</dbReference>
<evidence type="ECO:0000256" key="2">
    <source>
        <dbReference type="ARBA" id="ARBA00005628"/>
    </source>
</evidence>
<evidence type="ECO:0000313" key="8">
    <source>
        <dbReference type="EMBL" id="PKR89188.1"/>
    </source>
</evidence>
<dbReference type="AlphaFoldDB" id="A0A1I4UHS2"/>
<organism evidence="8 9">
    <name type="scientific">Pleomorphomonas diazotrophica</name>
    <dbReference type="NCBI Taxonomy" id="1166257"/>
    <lineage>
        <taxon>Bacteria</taxon>
        <taxon>Pseudomonadati</taxon>
        <taxon>Pseudomonadota</taxon>
        <taxon>Alphaproteobacteria</taxon>
        <taxon>Hyphomicrobiales</taxon>
        <taxon>Pleomorphomonadaceae</taxon>
        <taxon>Pleomorphomonas</taxon>
    </lineage>
</organism>
<dbReference type="RefSeq" id="WP_101289196.1">
    <property type="nucleotide sequence ID" value="NZ_FOUQ01000008.1"/>
</dbReference>
<dbReference type="GO" id="GO:0005737">
    <property type="term" value="C:cytoplasm"/>
    <property type="evidence" value="ECO:0007669"/>
    <property type="project" value="UniProtKB-SubCell"/>
</dbReference>
<keyword evidence="5 8" id="KW-0378">Hydrolase</keyword>
<sequence>MSRRAVNDPRLSGDDPGLWIEAPEDAARFAGRPALFLDRDGVINEDTGYPSRPEHIRILEEIVEPIRRANAAGWPVVVVTNQSGVAQGLFGWDDFAEVTAHIDAEMASRGARLDLVLGCGYYGNGWPPLNVASHPMRKPNSGMFLEAGRLTGLDFKRSLMVGDRDTDFQAAIGAGLSQLFSPASDYVGLRLAPMVEPVRPLGNILAAIAG</sequence>
<evidence type="ECO:0000256" key="1">
    <source>
        <dbReference type="ARBA" id="ARBA00004496"/>
    </source>
</evidence>
<evidence type="ECO:0000256" key="7">
    <source>
        <dbReference type="ARBA" id="ARBA00031828"/>
    </source>
</evidence>
<dbReference type="Proteomes" id="UP000233491">
    <property type="component" value="Unassembled WGS sequence"/>
</dbReference>
<dbReference type="NCBIfam" id="TIGR01662">
    <property type="entry name" value="HAD-SF-IIIA"/>
    <property type="match status" value="1"/>
</dbReference>
<dbReference type="InterPro" id="IPR006543">
    <property type="entry name" value="Histidinol-phos"/>
</dbReference>
<keyword evidence="3" id="KW-0963">Cytoplasm</keyword>
<keyword evidence="4" id="KW-0479">Metal-binding</keyword>
<dbReference type="GO" id="GO:0046872">
    <property type="term" value="F:metal ion binding"/>
    <property type="evidence" value="ECO:0007669"/>
    <property type="project" value="UniProtKB-KW"/>
</dbReference>
<comment type="caution">
    <text evidence="8">The sequence shown here is derived from an EMBL/GenBank/DDBJ whole genome shotgun (WGS) entry which is preliminary data.</text>
</comment>
<name>A0A1I4UHS2_9HYPH</name>